<name>A0ABT1C7V2_9HYPH</name>
<accession>A0ABT1C7V2</accession>
<sequence>MNPLTDIAVPIAPTMRSQFEAWMKERGLFIRMRRGNSYDDLLMADNWDIWQAAWQAALLSSSKGEAEAPPDVHAALVWAMDEIDALSNKLCHFAYPQGMHWANRMDQQEAYARAVAARAALIPPAGEGTGVEPFGYACADGLADESFLVFREKEGAYSIPVYLIPPAEVAGVDATRAVWIEALKLVESYVGGEWESQGMAAHMIAEEIETRIAALSTPLAQGELKAGEAVGEEALGKEVRQWLDDRMLIGPEGYVPGTFAAIMERNEKEDVAEAFAAAKRASAMPLPHGVAVGVGYRTALADWFVMASGFKSERDAQALEAALIPSPSGQPNRLAELEAAARDVLTERKRQVESEGWTPEHDDEHGNGQMASAAGVYALNAARLTDRNPPPLHLWPWSLDWWKPTDRRRDLVKAGALILAEIERLDRAALSPTERSKEEEQDRG</sequence>
<proteinExistence type="predicted"/>
<dbReference type="InterPro" id="IPR058601">
    <property type="entry name" value="Phage_phiTE_015-like"/>
</dbReference>
<dbReference type="EMBL" id="JAMXQS010000006">
    <property type="protein sequence ID" value="MCO6050889.1"/>
    <property type="molecule type" value="Genomic_DNA"/>
</dbReference>
<dbReference type="Proteomes" id="UP001205906">
    <property type="component" value="Unassembled WGS sequence"/>
</dbReference>
<evidence type="ECO:0000313" key="3">
    <source>
        <dbReference type="Proteomes" id="UP001205906"/>
    </source>
</evidence>
<evidence type="ECO:0000256" key="1">
    <source>
        <dbReference type="SAM" id="MobiDB-lite"/>
    </source>
</evidence>
<feature type="compositionally biased region" description="Basic and acidic residues" evidence="1">
    <location>
        <begin position="348"/>
        <end position="366"/>
    </location>
</feature>
<feature type="region of interest" description="Disordered" evidence="1">
    <location>
        <begin position="348"/>
        <end position="368"/>
    </location>
</feature>
<gene>
    <name evidence="2" type="ORF">NGM99_13980</name>
</gene>
<keyword evidence="3" id="KW-1185">Reference proteome</keyword>
<comment type="caution">
    <text evidence="2">The sequence shown here is derived from an EMBL/GenBank/DDBJ whole genome shotgun (WGS) entry which is preliminary data.</text>
</comment>
<dbReference type="Pfam" id="PF26207">
    <property type="entry name" value="Phage_phiTE_015"/>
    <property type="match status" value="1"/>
</dbReference>
<organism evidence="2 3">
    <name type="scientific">Mesorhizobium liriopis</name>
    <dbReference type="NCBI Taxonomy" id="2953882"/>
    <lineage>
        <taxon>Bacteria</taxon>
        <taxon>Pseudomonadati</taxon>
        <taxon>Pseudomonadota</taxon>
        <taxon>Alphaproteobacteria</taxon>
        <taxon>Hyphomicrobiales</taxon>
        <taxon>Phyllobacteriaceae</taxon>
        <taxon>Mesorhizobium</taxon>
    </lineage>
</organism>
<reference evidence="2 3" key="1">
    <citation type="submission" date="2022-06" db="EMBL/GenBank/DDBJ databases">
        <title>Mesorhizobium sp. strain RP14 Genome sequencing and assembly.</title>
        <authorList>
            <person name="Kim I."/>
        </authorList>
    </citation>
    <scope>NUCLEOTIDE SEQUENCE [LARGE SCALE GENOMIC DNA]</scope>
    <source>
        <strain evidence="3">RP14(2022)</strain>
    </source>
</reference>
<evidence type="ECO:0000313" key="2">
    <source>
        <dbReference type="EMBL" id="MCO6050889.1"/>
    </source>
</evidence>
<protein>
    <submittedName>
        <fullName evidence="2">Uncharacterized protein</fullName>
    </submittedName>
</protein>
<dbReference type="RefSeq" id="WP_252819898.1">
    <property type="nucleotide sequence ID" value="NZ_JAMXQS010000006.1"/>
</dbReference>